<dbReference type="Pfam" id="PF12836">
    <property type="entry name" value="HHH_3"/>
    <property type="match status" value="1"/>
</dbReference>
<dbReference type="EMBL" id="JAADZU010000004">
    <property type="protein sequence ID" value="NDK88359.1"/>
    <property type="molecule type" value="Genomic_DNA"/>
</dbReference>
<dbReference type="GO" id="GO:0015628">
    <property type="term" value="P:protein secretion by the type II secretion system"/>
    <property type="evidence" value="ECO:0007669"/>
    <property type="project" value="TreeGrafter"/>
</dbReference>
<gene>
    <name evidence="4" type="ORF">GYA93_01990</name>
</gene>
<dbReference type="NCBIfam" id="TIGR00426">
    <property type="entry name" value="competence protein ComEA helix-hairpin-helix repeat region"/>
    <property type="match status" value="1"/>
</dbReference>
<evidence type="ECO:0000313" key="5">
    <source>
        <dbReference type="Proteomes" id="UP000466307"/>
    </source>
</evidence>
<dbReference type="SUPFAM" id="SSF47781">
    <property type="entry name" value="RuvA domain 2-like"/>
    <property type="match status" value="1"/>
</dbReference>
<dbReference type="RefSeq" id="WP_059035032.1">
    <property type="nucleotide sequence ID" value="NZ_JAADZU010000004.1"/>
</dbReference>
<organism evidence="4 5">
    <name type="scientific">Gordonia desulfuricans</name>
    <dbReference type="NCBI Taxonomy" id="89051"/>
    <lineage>
        <taxon>Bacteria</taxon>
        <taxon>Bacillati</taxon>
        <taxon>Actinomycetota</taxon>
        <taxon>Actinomycetes</taxon>
        <taxon>Mycobacteriales</taxon>
        <taxon>Gordoniaceae</taxon>
        <taxon>Gordonia</taxon>
    </lineage>
</organism>
<reference evidence="4 5" key="1">
    <citation type="submission" date="2020-01" db="EMBL/GenBank/DDBJ databases">
        <title>Investigation of new actinobacteria for the biodesulphurisation of diesel fuel.</title>
        <authorList>
            <person name="Athi Narayanan S.M."/>
        </authorList>
    </citation>
    <scope>NUCLEOTIDE SEQUENCE [LARGE SCALE GENOMIC DNA]</scope>
    <source>
        <strain evidence="4 5">213E</strain>
    </source>
</reference>
<dbReference type="InterPro" id="IPR051675">
    <property type="entry name" value="Endo/Exo/Phosphatase_dom_1"/>
</dbReference>
<dbReference type="Proteomes" id="UP000466307">
    <property type="component" value="Unassembled WGS sequence"/>
</dbReference>
<feature type="region of interest" description="Disordered" evidence="1">
    <location>
        <begin position="1"/>
        <end position="87"/>
    </location>
</feature>
<feature type="domain" description="Helix-hairpin-helix DNA-binding motif class 1" evidence="3">
    <location>
        <begin position="278"/>
        <end position="297"/>
    </location>
</feature>
<feature type="compositionally biased region" description="Low complexity" evidence="1">
    <location>
        <begin position="134"/>
        <end position="147"/>
    </location>
</feature>
<feature type="region of interest" description="Disordered" evidence="1">
    <location>
        <begin position="244"/>
        <end position="263"/>
    </location>
</feature>
<feature type="region of interest" description="Disordered" evidence="1">
    <location>
        <begin position="134"/>
        <end position="161"/>
    </location>
</feature>
<sequence>MSETSRTARSGPRRASGLDRLSPLPAPVPVDDPDDADDADQAPDPGWSPAAIPAWLDTSASDFDIDDLDDDADADPDDDPGHRPRRRFAVAPPGAIAIILVGVIACAVAAYGLFGESESAPLVEFPAAGPTAAASSGAIPSGAVPSGDGASGAGQPAVPPATPATEVVVSVVGLVHKPGLVRLPPNSRVAEAIAAAGGARTGADTVSLNLAQIVHDGDQVLVGYAGGEGQMSLRSTVVATAGAAAPGASGGSGGAASPGTGGAAPASGLVDLNTATAEQLDALPGVGPVTAQAIIEWRTRNGRFGSVDQLGEVDGIGPARLAKLRSLVTV</sequence>
<evidence type="ECO:0000313" key="4">
    <source>
        <dbReference type="EMBL" id="NDK88359.1"/>
    </source>
</evidence>
<feature type="compositionally biased region" description="Acidic residues" evidence="1">
    <location>
        <begin position="63"/>
        <end position="78"/>
    </location>
</feature>
<feature type="domain" description="Helix-hairpin-helix DNA-binding motif class 1" evidence="3">
    <location>
        <begin position="308"/>
        <end position="327"/>
    </location>
</feature>
<dbReference type="InterPro" id="IPR003583">
    <property type="entry name" value="Hlx-hairpin-Hlx_DNA-bd_motif"/>
</dbReference>
<protein>
    <submittedName>
        <fullName evidence="4">ComEA family DNA-binding protein</fullName>
    </submittedName>
</protein>
<dbReference type="InterPro" id="IPR019554">
    <property type="entry name" value="Soluble_ligand-bd"/>
</dbReference>
<dbReference type="GO" id="GO:0006281">
    <property type="term" value="P:DNA repair"/>
    <property type="evidence" value="ECO:0007669"/>
    <property type="project" value="InterPro"/>
</dbReference>
<dbReference type="Gene3D" id="1.10.150.320">
    <property type="entry name" value="Photosystem II 12 kDa extrinsic protein"/>
    <property type="match status" value="1"/>
</dbReference>
<dbReference type="Gene3D" id="3.10.560.10">
    <property type="entry name" value="Outer membrane lipoprotein wza domain like"/>
    <property type="match status" value="1"/>
</dbReference>
<dbReference type="GO" id="GO:0003677">
    <property type="term" value="F:DNA binding"/>
    <property type="evidence" value="ECO:0007669"/>
    <property type="project" value="UniProtKB-KW"/>
</dbReference>
<keyword evidence="2" id="KW-0472">Membrane</keyword>
<accession>A0A7K3LJB7</accession>
<name>A0A7K3LJB7_9ACTN</name>
<keyword evidence="2" id="KW-0812">Transmembrane</keyword>
<dbReference type="PANTHER" id="PTHR21180">
    <property type="entry name" value="ENDONUCLEASE/EXONUCLEASE/PHOSPHATASE FAMILY DOMAIN-CONTAINING PROTEIN 1"/>
    <property type="match status" value="1"/>
</dbReference>
<feature type="compositionally biased region" description="Acidic residues" evidence="1">
    <location>
        <begin position="31"/>
        <end position="41"/>
    </location>
</feature>
<keyword evidence="5" id="KW-1185">Reference proteome</keyword>
<dbReference type="GO" id="GO:0015627">
    <property type="term" value="C:type II protein secretion system complex"/>
    <property type="evidence" value="ECO:0007669"/>
    <property type="project" value="TreeGrafter"/>
</dbReference>
<feature type="compositionally biased region" description="Gly residues" evidence="1">
    <location>
        <begin position="248"/>
        <end position="262"/>
    </location>
</feature>
<dbReference type="Pfam" id="PF10531">
    <property type="entry name" value="SLBB"/>
    <property type="match status" value="1"/>
</dbReference>
<comment type="caution">
    <text evidence="4">The sequence shown here is derived from an EMBL/GenBank/DDBJ whole genome shotgun (WGS) entry which is preliminary data.</text>
</comment>
<dbReference type="InterPro" id="IPR010994">
    <property type="entry name" value="RuvA_2-like"/>
</dbReference>
<evidence type="ECO:0000256" key="2">
    <source>
        <dbReference type="SAM" id="Phobius"/>
    </source>
</evidence>
<proteinExistence type="predicted"/>
<dbReference type="SMART" id="SM00278">
    <property type="entry name" value="HhH1"/>
    <property type="match status" value="2"/>
</dbReference>
<feature type="transmembrane region" description="Helical" evidence="2">
    <location>
        <begin position="90"/>
        <end position="114"/>
    </location>
</feature>
<keyword evidence="2" id="KW-1133">Transmembrane helix</keyword>
<evidence type="ECO:0000259" key="3">
    <source>
        <dbReference type="SMART" id="SM00278"/>
    </source>
</evidence>
<keyword evidence="4" id="KW-0238">DNA-binding</keyword>
<dbReference type="InterPro" id="IPR004509">
    <property type="entry name" value="Competence_ComEA_HhH"/>
</dbReference>
<dbReference type="PANTHER" id="PTHR21180:SF32">
    <property type="entry name" value="ENDONUCLEASE_EXONUCLEASE_PHOSPHATASE FAMILY DOMAIN-CONTAINING PROTEIN 1"/>
    <property type="match status" value="1"/>
</dbReference>
<evidence type="ECO:0000256" key="1">
    <source>
        <dbReference type="SAM" id="MobiDB-lite"/>
    </source>
</evidence>
<dbReference type="AlphaFoldDB" id="A0A7K3LJB7"/>